<feature type="compositionally biased region" description="Polar residues" evidence="1">
    <location>
        <begin position="277"/>
        <end position="287"/>
    </location>
</feature>
<protein>
    <submittedName>
        <fullName evidence="3">DUF3623 domain-containing protein</fullName>
    </submittedName>
</protein>
<dbReference type="Proteomes" id="UP000285523">
    <property type="component" value="Unassembled WGS sequence"/>
</dbReference>
<gene>
    <name evidence="3" type="ORF">D4Q52_16140</name>
</gene>
<evidence type="ECO:0000256" key="1">
    <source>
        <dbReference type="SAM" id="MobiDB-lite"/>
    </source>
</evidence>
<keyword evidence="2" id="KW-0472">Membrane</keyword>
<evidence type="ECO:0000313" key="3">
    <source>
        <dbReference type="EMBL" id="RJF70590.1"/>
    </source>
</evidence>
<keyword evidence="2" id="KW-0812">Transmembrane</keyword>
<feature type="region of interest" description="Disordered" evidence="1">
    <location>
        <begin position="272"/>
        <end position="356"/>
    </location>
</feature>
<feature type="transmembrane region" description="Helical" evidence="2">
    <location>
        <begin position="6"/>
        <end position="27"/>
    </location>
</feature>
<dbReference type="AlphaFoldDB" id="A0A418V3G2"/>
<proteinExistence type="predicted"/>
<feature type="transmembrane region" description="Helical" evidence="2">
    <location>
        <begin position="34"/>
        <end position="55"/>
    </location>
</feature>
<feature type="transmembrane region" description="Helical" evidence="2">
    <location>
        <begin position="215"/>
        <end position="237"/>
    </location>
</feature>
<sequence length="356" mass="38361">MVSYLGPPIFAAFVWWFSTGAVLLLVGSVGRSELLRAVCAGGMVTIALCGLSVTAHDTSVGAAYMAFSCIIFLWGAQEIAFLSGWLTGPRAEPCPPDAKGFARFSYALQAIIYHEICLLACGAIVVWVTLGAENEVGRWTYLALWVLRQSAKINLFLGVPVTNDELMPDAVQFLKTYFARKPVSAFFPISVTAATAVLVVMIQRIVEVADTPFEVVGLTLVSTLFALGVVEHWFMLLPLPAITLWSWGIRPAFSPESIIMEQNPSTVAAASVHAAPTQASESPQTAEARTASGPQLVVVPTTRKDEPPKPRSSCARQRLEDQFRQTFLEQHPRSGLAPARVGIAAEPAATINGRTS</sequence>
<evidence type="ECO:0000256" key="2">
    <source>
        <dbReference type="SAM" id="Phobius"/>
    </source>
</evidence>
<feature type="transmembrane region" description="Helical" evidence="2">
    <location>
        <begin position="183"/>
        <end position="203"/>
    </location>
</feature>
<name>A0A418V3G2_RHOPL</name>
<dbReference type="InterPro" id="IPR017496">
    <property type="entry name" value="Photo_alph_chp2"/>
</dbReference>
<dbReference type="NCBIfam" id="TIGR03055">
    <property type="entry name" value="photo_alph_chp2"/>
    <property type="match status" value="1"/>
</dbReference>
<dbReference type="RefSeq" id="WP_119857591.1">
    <property type="nucleotide sequence ID" value="NZ_QYYD01000016.1"/>
</dbReference>
<dbReference type="Pfam" id="PF12291">
    <property type="entry name" value="DUF3623"/>
    <property type="match status" value="1"/>
</dbReference>
<dbReference type="OrthoDB" id="152369at2"/>
<accession>A0A418V3G2</accession>
<feature type="transmembrane region" description="Helical" evidence="2">
    <location>
        <begin position="61"/>
        <end position="86"/>
    </location>
</feature>
<organism evidence="3 4">
    <name type="scientific">Rhodopseudomonas palustris</name>
    <dbReference type="NCBI Taxonomy" id="1076"/>
    <lineage>
        <taxon>Bacteria</taxon>
        <taxon>Pseudomonadati</taxon>
        <taxon>Pseudomonadota</taxon>
        <taxon>Alphaproteobacteria</taxon>
        <taxon>Hyphomicrobiales</taxon>
        <taxon>Nitrobacteraceae</taxon>
        <taxon>Rhodopseudomonas</taxon>
    </lineage>
</organism>
<evidence type="ECO:0000313" key="4">
    <source>
        <dbReference type="Proteomes" id="UP000285523"/>
    </source>
</evidence>
<keyword evidence="2" id="KW-1133">Transmembrane helix</keyword>
<feature type="transmembrane region" description="Helical" evidence="2">
    <location>
        <begin position="106"/>
        <end position="130"/>
    </location>
</feature>
<comment type="caution">
    <text evidence="3">The sequence shown here is derived from an EMBL/GenBank/DDBJ whole genome shotgun (WGS) entry which is preliminary data.</text>
</comment>
<reference evidence="3 4" key="1">
    <citation type="submission" date="2018-09" db="EMBL/GenBank/DDBJ databases">
        <title>Draft genome sequence of Rhodopseudomonas palustris 2.1.18.</title>
        <authorList>
            <person name="Robertson S.L."/>
            <person name="Meyer T.E."/>
            <person name="Kyndt J.A."/>
        </authorList>
    </citation>
    <scope>NUCLEOTIDE SEQUENCE [LARGE SCALE GENOMIC DNA]</scope>
    <source>
        <strain evidence="3 4">2.1.18</strain>
    </source>
</reference>
<dbReference type="EMBL" id="QYYD01000016">
    <property type="protein sequence ID" value="RJF70590.1"/>
    <property type="molecule type" value="Genomic_DNA"/>
</dbReference>